<keyword evidence="1" id="KW-0677">Repeat</keyword>
<dbReference type="FunFam" id="1.25.40.10:FF:000470">
    <property type="entry name" value="Pentatricopeptide repeat-containing protein At5g66520"/>
    <property type="match status" value="1"/>
</dbReference>
<dbReference type="Gene3D" id="1.25.40.10">
    <property type="entry name" value="Tetratricopeptide repeat domain"/>
    <property type="match status" value="4"/>
</dbReference>
<dbReference type="PANTHER" id="PTHR47926:SF437">
    <property type="entry name" value="PENTACOTRIPEPTIDE-REPEAT REGION OF PRORP DOMAIN-CONTAINING PROTEIN"/>
    <property type="match status" value="1"/>
</dbReference>
<dbReference type="AlphaFoldDB" id="A0A7J0EKZ6"/>
<sequence>MSIAESCSNMRQLKATHAVFITNGLHRNNFAISKLLAFCALSDAGDLSYTSLLFTQISEPNSFIYNTLIRAYSRSSQPKLSLHYFHLMLNDDTLCPNHHTFPSVLVACANASCVIFGKEVHNWVLKNGLASSDHIQTALIRFYLGCKVLEDARKVFDEIPRLDVVQCNVLMNGYIQLGSASEALSVLQDMLISEIEPDEFCVTTGITACADLGALVQGKWIHEYVKKRKELLSDVFVGTALVDMYVKCGCIDSAMEVFERMPERNAFPWAAMIGGFAHHGYARKAISYLERMQVEDGLRPDGVVLLGVLTACTHAGFQKEGQFLLHNMEARYGVVPKHEHYSCVVDLLCRAGQLDEALVLIRRMPMKPLASVWGALLSGCRNHNNVDLAEVAVKELLQMENSDRAEEDGAYVQLSNIYFAAGKREDAGTVRKMIGDRGLKKNTRLQYDRGGWGGCMNLANLFRKRGTWSETVGREGLRSEDLDSCFEKLMVFACGGMGGTKMGGVGMITDWKVIPMELLLR</sequence>
<dbReference type="GO" id="GO:0009451">
    <property type="term" value="P:RNA modification"/>
    <property type="evidence" value="ECO:0007669"/>
    <property type="project" value="InterPro"/>
</dbReference>
<evidence type="ECO:0000256" key="2">
    <source>
        <dbReference type="PROSITE-ProRule" id="PRU00708"/>
    </source>
</evidence>
<dbReference type="Pfam" id="PF01535">
    <property type="entry name" value="PPR"/>
    <property type="match status" value="3"/>
</dbReference>
<dbReference type="InterPro" id="IPR011990">
    <property type="entry name" value="TPR-like_helical_dom_sf"/>
</dbReference>
<dbReference type="NCBIfam" id="TIGR00756">
    <property type="entry name" value="PPR"/>
    <property type="match status" value="5"/>
</dbReference>
<dbReference type="InterPro" id="IPR002885">
    <property type="entry name" value="PPR_rpt"/>
</dbReference>
<dbReference type="EMBL" id="BJWL01000005">
    <property type="protein sequence ID" value="GFY87060.1"/>
    <property type="molecule type" value="Genomic_DNA"/>
</dbReference>
<dbReference type="Proteomes" id="UP000585474">
    <property type="component" value="Unassembled WGS sequence"/>
</dbReference>
<feature type="repeat" description="PPR" evidence="2">
    <location>
        <begin position="234"/>
        <end position="268"/>
    </location>
</feature>
<dbReference type="InterPro" id="IPR046848">
    <property type="entry name" value="E_motif"/>
</dbReference>
<protein>
    <submittedName>
        <fullName evidence="3">Tetratricopeptide repeat (TPR)-like superfamily protein</fullName>
    </submittedName>
</protein>
<keyword evidence="4" id="KW-1185">Reference proteome</keyword>
<evidence type="ECO:0000313" key="4">
    <source>
        <dbReference type="Proteomes" id="UP000585474"/>
    </source>
</evidence>
<feature type="repeat" description="PPR" evidence="2">
    <location>
        <begin position="61"/>
        <end position="95"/>
    </location>
</feature>
<feature type="repeat" description="PPR" evidence="2">
    <location>
        <begin position="163"/>
        <end position="197"/>
    </location>
</feature>
<dbReference type="FunFam" id="1.25.40.10:FF:001236">
    <property type="entry name" value="Pentatricopeptide repeat-containing protein At3g28660"/>
    <property type="match status" value="1"/>
</dbReference>
<dbReference type="PROSITE" id="PS51375">
    <property type="entry name" value="PPR"/>
    <property type="match status" value="4"/>
</dbReference>
<comment type="caution">
    <text evidence="3">The sequence shown here is derived from an EMBL/GenBank/DDBJ whole genome shotgun (WGS) entry which is preliminary data.</text>
</comment>
<gene>
    <name evidence="3" type="ORF">Acr_05g0006990</name>
</gene>
<name>A0A7J0EKZ6_9ERIC</name>
<dbReference type="PANTHER" id="PTHR47926">
    <property type="entry name" value="PENTATRICOPEPTIDE REPEAT-CONTAINING PROTEIN"/>
    <property type="match status" value="1"/>
</dbReference>
<organism evidence="3 4">
    <name type="scientific">Actinidia rufa</name>
    <dbReference type="NCBI Taxonomy" id="165716"/>
    <lineage>
        <taxon>Eukaryota</taxon>
        <taxon>Viridiplantae</taxon>
        <taxon>Streptophyta</taxon>
        <taxon>Embryophyta</taxon>
        <taxon>Tracheophyta</taxon>
        <taxon>Spermatophyta</taxon>
        <taxon>Magnoliopsida</taxon>
        <taxon>eudicotyledons</taxon>
        <taxon>Gunneridae</taxon>
        <taxon>Pentapetalae</taxon>
        <taxon>asterids</taxon>
        <taxon>Ericales</taxon>
        <taxon>Actinidiaceae</taxon>
        <taxon>Actinidia</taxon>
    </lineage>
</organism>
<dbReference type="OrthoDB" id="426361at2759"/>
<dbReference type="Pfam" id="PF13041">
    <property type="entry name" value="PPR_2"/>
    <property type="match status" value="1"/>
</dbReference>
<reference evidence="3 4" key="1">
    <citation type="submission" date="2019-07" db="EMBL/GenBank/DDBJ databases">
        <title>De Novo Assembly of kiwifruit Actinidia rufa.</title>
        <authorList>
            <person name="Sugita-Konishi S."/>
            <person name="Sato K."/>
            <person name="Mori E."/>
            <person name="Abe Y."/>
            <person name="Kisaki G."/>
            <person name="Hamano K."/>
            <person name="Suezawa K."/>
            <person name="Otani M."/>
            <person name="Fukuda T."/>
            <person name="Manabe T."/>
            <person name="Gomi K."/>
            <person name="Tabuchi M."/>
            <person name="Akimitsu K."/>
            <person name="Kataoka I."/>
        </authorList>
    </citation>
    <scope>NUCLEOTIDE SEQUENCE [LARGE SCALE GENOMIC DNA]</scope>
    <source>
        <strain evidence="4">cv. Fuchu</strain>
    </source>
</reference>
<accession>A0A7J0EKZ6</accession>
<dbReference type="Pfam" id="PF20431">
    <property type="entry name" value="E_motif"/>
    <property type="match status" value="1"/>
</dbReference>
<dbReference type="Pfam" id="PF12854">
    <property type="entry name" value="PPR_1"/>
    <property type="match status" value="1"/>
</dbReference>
<proteinExistence type="predicted"/>
<evidence type="ECO:0000256" key="1">
    <source>
        <dbReference type="ARBA" id="ARBA00022737"/>
    </source>
</evidence>
<dbReference type="InterPro" id="IPR046960">
    <property type="entry name" value="PPR_At4g14850-like_plant"/>
</dbReference>
<evidence type="ECO:0000313" key="3">
    <source>
        <dbReference type="EMBL" id="GFY87060.1"/>
    </source>
</evidence>
<dbReference type="GO" id="GO:0003723">
    <property type="term" value="F:RNA binding"/>
    <property type="evidence" value="ECO:0007669"/>
    <property type="project" value="InterPro"/>
</dbReference>
<feature type="repeat" description="PPR" evidence="2">
    <location>
        <begin position="337"/>
        <end position="371"/>
    </location>
</feature>